<accession>A0AAW1XTH2</accession>
<reference evidence="3 4" key="1">
    <citation type="journal article" date="2023" name="G3 (Bethesda)">
        <title>A chromosome-length genome assembly and annotation of blackberry (Rubus argutus, cv. 'Hillquist').</title>
        <authorList>
            <person name="Bruna T."/>
            <person name="Aryal R."/>
            <person name="Dudchenko O."/>
            <person name="Sargent D.J."/>
            <person name="Mead D."/>
            <person name="Buti M."/>
            <person name="Cavallini A."/>
            <person name="Hytonen T."/>
            <person name="Andres J."/>
            <person name="Pham M."/>
            <person name="Weisz D."/>
            <person name="Mascagni F."/>
            <person name="Usai G."/>
            <person name="Natali L."/>
            <person name="Bassil N."/>
            <person name="Fernandez G.E."/>
            <person name="Lomsadze A."/>
            <person name="Armour M."/>
            <person name="Olukolu B."/>
            <person name="Poorten T."/>
            <person name="Britton C."/>
            <person name="Davik J."/>
            <person name="Ashrafi H."/>
            <person name="Aiden E.L."/>
            <person name="Borodovsky M."/>
            <person name="Worthington M."/>
        </authorList>
    </citation>
    <scope>NUCLEOTIDE SEQUENCE [LARGE SCALE GENOMIC DNA]</scope>
    <source>
        <strain evidence="3">PI 553951</strain>
    </source>
</reference>
<keyword evidence="2" id="KW-1133">Transmembrane helix</keyword>
<dbReference type="Pfam" id="PF02519">
    <property type="entry name" value="Auxin_inducible"/>
    <property type="match status" value="1"/>
</dbReference>
<comment type="caution">
    <text evidence="3">The sequence shown here is derived from an EMBL/GenBank/DDBJ whole genome shotgun (WGS) entry which is preliminary data.</text>
</comment>
<evidence type="ECO:0000256" key="1">
    <source>
        <dbReference type="ARBA" id="ARBA00006974"/>
    </source>
</evidence>
<dbReference type="AlphaFoldDB" id="A0AAW1XTH2"/>
<dbReference type="Proteomes" id="UP001457282">
    <property type="component" value="Unassembled WGS sequence"/>
</dbReference>
<proteinExistence type="inferred from homology"/>
<comment type="similarity">
    <text evidence="1">Belongs to the ARG7 family.</text>
</comment>
<dbReference type="InterPro" id="IPR003676">
    <property type="entry name" value="SAUR_fam"/>
</dbReference>
<evidence type="ECO:0000313" key="4">
    <source>
        <dbReference type="Proteomes" id="UP001457282"/>
    </source>
</evidence>
<protein>
    <recommendedName>
        <fullName evidence="5">SAUR-like auxin-responsive protein family</fullName>
    </recommendedName>
</protein>
<organism evidence="3 4">
    <name type="scientific">Rubus argutus</name>
    <name type="common">Southern blackberry</name>
    <dbReference type="NCBI Taxonomy" id="59490"/>
    <lineage>
        <taxon>Eukaryota</taxon>
        <taxon>Viridiplantae</taxon>
        <taxon>Streptophyta</taxon>
        <taxon>Embryophyta</taxon>
        <taxon>Tracheophyta</taxon>
        <taxon>Spermatophyta</taxon>
        <taxon>Magnoliopsida</taxon>
        <taxon>eudicotyledons</taxon>
        <taxon>Gunneridae</taxon>
        <taxon>Pentapetalae</taxon>
        <taxon>rosids</taxon>
        <taxon>fabids</taxon>
        <taxon>Rosales</taxon>
        <taxon>Rosaceae</taxon>
        <taxon>Rosoideae</taxon>
        <taxon>Rosoideae incertae sedis</taxon>
        <taxon>Rubus</taxon>
    </lineage>
</organism>
<dbReference type="PANTHER" id="PTHR31374">
    <property type="entry name" value="AUXIN-INDUCED PROTEIN-LIKE-RELATED"/>
    <property type="match status" value="1"/>
</dbReference>
<evidence type="ECO:0008006" key="5">
    <source>
        <dbReference type="Google" id="ProtNLM"/>
    </source>
</evidence>
<dbReference type="EMBL" id="JBEDUW010000003">
    <property type="protein sequence ID" value="KAK9940055.1"/>
    <property type="molecule type" value="Genomic_DNA"/>
</dbReference>
<evidence type="ECO:0000256" key="2">
    <source>
        <dbReference type="SAM" id="Phobius"/>
    </source>
</evidence>
<keyword evidence="4" id="KW-1185">Reference proteome</keyword>
<keyword evidence="2" id="KW-0472">Membrane</keyword>
<name>A0AAW1XTH2_RUBAR</name>
<feature type="transmembrane region" description="Helical" evidence="2">
    <location>
        <begin position="32"/>
        <end position="50"/>
    </location>
</feature>
<dbReference type="GO" id="GO:0009733">
    <property type="term" value="P:response to auxin"/>
    <property type="evidence" value="ECO:0007669"/>
    <property type="project" value="InterPro"/>
</dbReference>
<evidence type="ECO:0000313" key="3">
    <source>
        <dbReference type="EMBL" id="KAK9940055.1"/>
    </source>
</evidence>
<dbReference type="PANTHER" id="PTHR31374:SF16">
    <property type="entry name" value="AUXIN-RESPONSIVE FAMILY PROTEIN"/>
    <property type="match status" value="1"/>
</dbReference>
<gene>
    <name evidence="3" type="ORF">M0R45_016730</name>
</gene>
<keyword evidence="2" id="KW-0812">Transmembrane</keyword>
<sequence>METKSMMGEAGLVIVSSRGSFCALSPVCAGVIFVVFVLHVLFAHLFYLVINQSRTSGKQKNNSIVKLKFFVEKLQRSLLLGRKSHSDFGDDSKYVPQDVKEGHFAVIAADGGEMKRFVGALSYLVHPRFLELLDKAAEEYGFDHEGALTIPCPPSELQKILDDKQ</sequence>